<evidence type="ECO:0000256" key="4">
    <source>
        <dbReference type="ARBA" id="ARBA00023242"/>
    </source>
</evidence>
<dbReference type="GO" id="GO:0005829">
    <property type="term" value="C:cytosol"/>
    <property type="evidence" value="ECO:0007669"/>
    <property type="project" value="TreeGrafter"/>
</dbReference>
<protein>
    <recommendedName>
        <fullName evidence="8">Chloride conductance regulatory protein ICln</fullName>
    </recommendedName>
</protein>
<dbReference type="Pfam" id="PF03517">
    <property type="entry name" value="Voldacs"/>
    <property type="match status" value="1"/>
</dbReference>
<evidence type="ECO:0000256" key="5">
    <source>
        <dbReference type="SAM" id="MobiDB-lite"/>
    </source>
</evidence>
<reference evidence="6 7" key="1">
    <citation type="journal article" date="2018" name="Sci. Rep.">
        <title>Raphidocelis subcapitata (=Pseudokirchneriella subcapitata) provides an insight into genome evolution and environmental adaptations in the Sphaeropleales.</title>
        <authorList>
            <person name="Suzuki S."/>
            <person name="Yamaguchi H."/>
            <person name="Nakajima N."/>
            <person name="Kawachi M."/>
        </authorList>
    </citation>
    <scope>NUCLEOTIDE SEQUENCE [LARGE SCALE GENOMIC DNA]</scope>
    <source>
        <strain evidence="6 7">NIES-35</strain>
    </source>
</reference>
<keyword evidence="7" id="KW-1185">Reference proteome</keyword>
<organism evidence="6 7">
    <name type="scientific">Raphidocelis subcapitata</name>
    <dbReference type="NCBI Taxonomy" id="307507"/>
    <lineage>
        <taxon>Eukaryota</taxon>
        <taxon>Viridiplantae</taxon>
        <taxon>Chlorophyta</taxon>
        <taxon>core chlorophytes</taxon>
        <taxon>Chlorophyceae</taxon>
        <taxon>CS clade</taxon>
        <taxon>Sphaeropleales</taxon>
        <taxon>Selenastraceae</taxon>
        <taxon>Raphidocelis</taxon>
    </lineage>
</organism>
<feature type="region of interest" description="Disordered" evidence="5">
    <location>
        <begin position="134"/>
        <end position="157"/>
    </location>
</feature>
<keyword evidence="3" id="KW-0963">Cytoplasm</keyword>
<dbReference type="PANTHER" id="PTHR21399">
    <property type="entry name" value="CHLORIDE CONDUCTANCE REGULATORY PROTEIN ICLN"/>
    <property type="match status" value="1"/>
</dbReference>
<feature type="compositionally biased region" description="Acidic residues" evidence="5">
    <location>
        <begin position="147"/>
        <end position="157"/>
    </location>
</feature>
<gene>
    <name evidence="6" type="ORF">Rsub_02616</name>
</gene>
<dbReference type="EMBL" id="BDRX01000013">
    <property type="protein sequence ID" value="GBF89912.1"/>
    <property type="molecule type" value="Genomic_DNA"/>
</dbReference>
<dbReference type="GO" id="GO:0045292">
    <property type="term" value="P:mRNA cis splicing, via spliceosome"/>
    <property type="evidence" value="ECO:0007669"/>
    <property type="project" value="TreeGrafter"/>
</dbReference>
<proteinExistence type="predicted"/>
<evidence type="ECO:0000313" key="7">
    <source>
        <dbReference type="Proteomes" id="UP000247498"/>
    </source>
</evidence>
<feature type="compositionally biased region" description="Gly residues" evidence="5">
    <location>
        <begin position="134"/>
        <end position="146"/>
    </location>
</feature>
<evidence type="ECO:0000256" key="3">
    <source>
        <dbReference type="ARBA" id="ARBA00022490"/>
    </source>
</evidence>
<dbReference type="SUPFAM" id="SSF50729">
    <property type="entry name" value="PH domain-like"/>
    <property type="match status" value="1"/>
</dbReference>
<dbReference type="Proteomes" id="UP000247498">
    <property type="component" value="Unassembled WGS sequence"/>
</dbReference>
<dbReference type="GO" id="GO:0005681">
    <property type="term" value="C:spliceosomal complex"/>
    <property type="evidence" value="ECO:0007669"/>
    <property type="project" value="TreeGrafter"/>
</dbReference>
<dbReference type="STRING" id="307507.A0A2V0NTB5"/>
<dbReference type="InterPro" id="IPR011993">
    <property type="entry name" value="PH-like_dom_sf"/>
</dbReference>
<feature type="compositionally biased region" description="Acidic residues" evidence="5">
    <location>
        <begin position="245"/>
        <end position="265"/>
    </location>
</feature>
<dbReference type="InterPro" id="IPR039924">
    <property type="entry name" value="ICln/Lot5/Saf5"/>
</dbReference>
<feature type="region of interest" description="Disordered" evidence="5">
    <location>
        <begin position="227"/>
        <end position="285"/>
    </location>
</feature>
<evidence type="ECO:0000256" key="2">
    <source>
        <dbReference type="ARBA" id="ARBA00004496"/>
    </source>
</evidence>
<comment type="caution">
    <text evidence="6">The sequence shown here is derived from an EMBL/GenBank/DDBJ whole genome shotgun (WGS) entry which is preliminary data.</text>
</comment>
<dbReference type="AlphaFoldDB" id="A0A2V0NTB5"/>
<sequence>MAAATAQQLAEFASRLGVATGVAPASGGAPPLDADAEELAATFEDVEAAIGDDGLSLGKGTAYVTTRRIVWVPASGEPSKSLALRYPQIIMHAVSNDTSSFSRPCVYLQLDEGDDGGDGGAGGFGGFGGGAGGGGGAGVSGSGSGGEEGEGEEDGEEDLGAELRLVPADAAAVEAIFKAMCDCSALNPDSDNEDDGQAELFFDEAEVLAGLPADQRDALMAARAEGLGVGDDMDALVAGDPDRFGDDDEAEEEEEGEEDEDEEEGGGAQAVAGAGVRQGNGAPAR</sequence>
<dbReference type="GO" id="GO:0000387">
    <property type="term" value="P:spliceosomal snRNP assembly"/>
    <property type="evidence" value="ECO:0007669"/>
    <property type="project" value="TreeGrafter"/>
</dbReference>
<keyword evidence="4" id="KW-0539">Nucleus</keyword>
<evidence type="ECO:0000256" key="1">
    <source>
        <dbReference type="ARBA" id="ARBA00004123"/>
    </source>
</evidence>
<dbReference type="FunCoup" id="A0A2V0NTB5">
    <property type="interactions" value="1333"/>
</dbReference>
<dbReference type="OrthoDB" id="19714at2759"/>
<dbReference type="Gene3D" id="2.30.29.30">
    <property type="entry name" value="Pleckstrin-homology domain (PH domain)/Phosphotyrosine-binding domain (PTB)"/>
    <property type="match status" value="1"/>
</dbReference>
<evidence type="ECO:0000313" key="6">
    <source>
        <dbReference type="EMBL" id="GBF89912.1"/>
    </source>
</evidence>
<evidence type="ECO:0008006" key="8">
    <source>
        <dbReference type="Google" id="ProtNLM"/>
    </source>
</evidence>
<name>A0A2V0NTB5_9CHLO</name>
<comment type="subcellular location">
    <subcellularLocation>
        <location evidence="2">Cytoplasm</location>
    </subcellularLocation>
    <subcellularLocation>
        <location evidence="1">Nucleus</location>
    </subcellularLocation>
</comment>
<dbReference type="GO" id="GO:0034715">
    <property type="term" value="C:pICln-Sm protein complex"/>
    <property type="evidence" value="ECO:0007669"/>
    <property type="project" value="TreeGrafter"/>
</dbReference>
<dbReference type="PANTHER" id="PTHR21399:SF0">
    <property type="entry name" value="METHYLOSOME SUBUNIT PICLN"/>
    <property type="match status" value="1"/>
</dbReference>
<dbReference type="InParanoid" id="A0A2V0NTB5"/>
<accession>A0A2V0NTB5</accession>